<accession>A0A4Y7SU49</accession>
<dbReference type="Proteomes" id="UP000298030">
    <property type="component" value="Unassembled WGS sequence"/>
</dbReference>
<organism evidence="2 3">
    <name type="scientific">Coprinellus micaceus</name>
    <name type="common">Glistening ink-cap mushroom</name>
    <name type="synonym">Coprinus micaceus</name>
    <dbReference type="NCBI Taxonomy" id="71717"/>
    <lineage>
        <taxon>Eukaryota</taxon>
        <taxon>Fungi</taxon>
        <taxon>Dikarya</taxon>
        <taxon>Basidiomycota</taxon>
        <taxon>Agaricomycotina</taxon>
        <taxon>Agaricomycetes</taxon>
        <taxon>Agaricomycetidae</taxon>
        <taxon>Agaricales</taxon>
        <taxon>Agaricineae</taxon>
        <taxon>Psathyrellaceae</taxon>
        <taxon>Coprinellus</taxon>
    </lineage>
</organism>
<feature type="transmembrane region" description="Helical" evidence="1">
    <location>
        <begin position="106"/>
        <end position="136"/>
    </location>
</feature>
<dbReference type="OrthoDB" id="3366475at2759"/>
<keyword evidence="3" id="KW-1185">Reference proteome</keyword>
<name>A0A4Y7SU49_COPMI</name>
<dbReference type="EMBL" id="QPFP01000057">
    <property type="protein sequence ID" value="TEB25387.1"/>
    <property type="molecule type" value="Genomic_DNA"/>
</dbReference>
<dbReference type="AlphaFoldDB" id="A0A4Y7SU49"/>
<keyword evidence="1" id="KW-0812">Transmembrane</keyword>
<reference evidence="2 3" key="1">
    <citation type="journal article" date="2019" name="Nat. Ecol. Evol.">
        <title>Megaphylogeny resolves global patterns of mushroom evolution.</title>
        <authorList>
            <person name="Varga T."/>
            <person name="Krizsan K."/>
            <person name="Foldi C."/>
            <person name="Dima B."/>
            <person name="Sanchez-Garcia M."/>
            <person name="Sanchez-Ramirez S."/>
            <person name="Szollosi G.J."/>
            <person name="Szarkandi J.G."/>
            <person name="Papp V."/>
            <person name="Albert L."/>
            <person name="Andreopoulos W."/>
            <person name="Angelini C."/>
            <person name="Antonin V."/>
            <person name="Barry K.W."/>
            <person name="Bougher N.L."/>
            <person name="Buchanan P."/>
            <person name="Buyck B."/>
            <person name="Bense V."/>
            <person name="Catcheside P."/>
            <person name="Chovatia M."/>
            <person name="Cooper J."/>
            <person name="Damon W."/>
            <person name="Desjardin D."/>
            <person name="Finy P."/>
            <person name="Geml J."/>
            <person name="Haridas S."/>
            <person name="Hughes K."/>
            <person name="Justo A."/>
            <person name="Karasinski D."/>
            <person name="Kautmanova I."/>
            <person name="Kiss B."/>
            <person name="Kocsube S."/>
            <person name="Kotiranta H."/>
            <person name="LaButti K.M."/>
            <person name="Lechner B.E."/>
            <person name="Liimatainen K."/>
            <person name="Lipzen A."/>
            <person name="Lukacs Z."/>
            <person name="Mihaltcheva S."/>
            <person name="Morgado L.N."/>
            <person name="Niskanen T."/>
            <person name="Noordeloos M.E."/>
            <person name="Ohm R.A."/>
            <person name="Ortiz-Santana B."/>
            <person name="Ovrebo C."/>
            <person name="Racz N."/>
            <person name="Riley R."/>
            <person name="Savchenko A."/>
            <person name="Shiryaev A."/>
            <person name="Soop K."/>
            <person name="Spirin V."/>
            <person name="Szebenyi C."/>
            <person name="Tomsovsky M."/>
            <person name="Tulloss R.E."/>
            <person name="Uehling J."/>
            <person name="Grigoriev I.V."/>
            <person name="Vagvolgyi C."/>
            <person name="Papp T."/>
            <person name="Martin F.M."/>
            <person name="Miettinen O."/>
            <person name="Hibbett D.S."/>
            <person name="Nagy L.G."/>
        </authorList>
    </citation>
    <scope>NUCLEOTIDE SEQUENCE [LARGE SCALE GENOMIC DNA]</scope>
    <source>
        <strain evidence="2 3">FP101781</strain>
    </source>
</reference>
<proteinExistence type="predicted"/>
<evidence type="ECO:0000256" key="1">
    <source>
        <dbReference type="SAM" id="Phobius"/>
    </source>
</evidence>
<keyword evidence="1" id="KW-1133">Transmembrane helix</keyword>
<gene>
    <name evidence="2" type="ORF">FA13DRAFT_1167449</name>
</gene>
<comment type="caution">
    <text evidence="2">The sequence shown here is derived from an EMBL/GenBank/DDBJ whole genome shotgun (WGS) entry which is preliminary data.</text>
</comment>
<evidence type="ECO:0000313" key="3">
    <source>
        <dbReference type="Proteomes" id="UP000298030"/>
    </source>
</evidence>
<protein>
    <submittedName>
        <fullName evidence="2">Uncharacterized protein</fullName>
    </submittedName>
</protein>
<sequence>MSSTSSLTMAAATPPPISSALPLAEAASQLSAALTKIYPYVKTTTLLALDVAKASWAFSQRFMIHPIPIVLYIIAPLTVFVGYLASIFVFMPYATLVYLLEALHPLYVFCGVACLTGALLGVVGRLVAWLVVASVVPEAETIRTKTKKAVWKMKEEI</sequence>
<keyword evidence="1" id="KW-0472">Membrane</keyword>
<feature type="transmembrane region" description="Helical" evidence="1">
    <location>
        <begin position="69"/>
        <end position="94"/>
    </location>
</feature>
<evidence type="ECO:0000313" key="2">
    <source>
        <dbReference type="EMBL" id="TEB25387.1"/>
    </source>
</evidence>